<gene>
    <name evidence="1" type="ORF">ERS852407_05824</name>
</gene>
<proteinExistence type="predicted"/>
<evidence type="ECO:0000313" key="2">
    <source>
        <dbReference type="Proteomes" id="UP000095651"/>
    </source>
</evidence>
<organism evidence="1 2">
    <name type="scientific">Hungatella hathewayi</name>
    <dbReference type="NCBI Taxonomy" id="154046"/>
    <lineage>
        <taxon>Bacteria</taxon>
        <taxon>Bacillati</taxon>
        <taxon>Bacillota</taxon>
        <taxon>Clostridia</taxon>
        <taxon>Lachnospirales</taxon>
        <taxon>Lachnospiraceae</taxon>
        <taxon>Hungatella</taxon>
    </lineage>
</organism>
<dbReference type="RefSeq" id="WP_055660521.1">
    <property type="nucleotide sequence ID" value="NZ_CABIXC010000028.1"/>
</dbReference>
<reference evidence="1 2" key="1">
    <citation type="submission" date="2015-09" db="EMBL/GenBank/DDBJ databases">
        <authorList>
            <consortium name="Pathogen Informatics"/>
        </authorList>
    </citation>
    <scope>NUCLEOTIDE SEQUENCE [LARGE SCALE GENOMIC DNA]</scope>
    <source>
        <strain evidence="1 2">2789STDY5608850</strain>
    </source>
</reference>
<dbReference type="EMBL" id="CYZE01000028">
    <property type="protein sequence ID" value="CUP39766.1"/>
    <property type="molecule type" value="Genomic_DNA"/>
</dbReference>
<sequence>MSREQECIAELFMFVDIITDRAVKRDLSLFRCAGAGGCDAYQGMPPICRKRDDILQRYEDIIYEAIKSKN</sequence>
<evidence type="ECO:0000313" key="1">
    <source>
        <dbReference type="EMBL" id="CUP39766.1"/>
    </source>
</evidence>
<dbReference type="AlphaFoldDB" id="A0A174MWD2"/>
<dbReference type="Proteomes" id="UP000095651">
    <property type="component" value="Unassembled WGS sequence"/>
</dbReference>
<accession>A0A174MWD2</accession>
<name>A0A174MWD2_9FIRM</name>
<protein>
    <submittedName>
        <fullName evidence="1">Uncharacterized protein</fullName>
    </submittedName>
</protein>